<keyword evidence="6" id="KW-0238">DNA-binding</keyword>
<dbReference type="Gene3D" id="1.10.10.10">
    <property type="entry name" value="Winged helix-like DNA-binding domain superfamily/Winged helix DNA-binding domain"/>
    <property type="match status" value="1"/>
</dbReference>
<comment type="cofactor">
    <cofactor evidence="1">
        <name>pyridoxal 5'-phosphate</name>
        <dbReference type="ChEBI" id="CHEBI:597326"/>
    </cofactor>
</comment>
<dbReference type="SMART" id="SM00345">
    <property type="entry name" value="HTH_GNTR"/>
    <property type="match status" value="1"/>
</dbReference>
<dbReference type="Proteomes" id="UP000198823">
    <property type="component" value="Unassembled WGS sequence"/>
</dbReference>
<proteinExistence type="inferred from homology"/>
<dbReference type="GO" id="GO:0030170">
    <property type="term" value="F:pyridoxal phosphate binding"/>
    <property type="evidence" value="ECO:0007669"/>
    <property type="project" value="InterPro"/>
</dbReference>
<dbReference type="InterPro" id="IPR015424">
    <property type="entry name" value="PyrdxlP-dep_Trfase"/>
</dbReference>
<dbReference type="Gene3D" id="3.40.640.10">
    <property type="entry name" value="Type I PLP-dependent aspartate aminotransferase-like (Major domain)"/>
    <property type="match status" value="1"/>
</dbReference>
<evidence type="ECO:0000313" key="12">
    <source>
        <dbReference type="Proteomes" id="UP000198823"/>
    </source>
</evidence>
<evidence type="ECO:0000313" key="10">
    <source>
        <dbReference type="EMBL" id="RSK31658.1"/>
    </source>
</evidence>
<dbReference type="InterPro" id="IPR004839">
    <property type="entry name" value="Aminotransferase_I/II_large"/>
</dbReference>
<dbReference type="AlphaFoldDB" id="A0A1G7GTP2"/>
<feature type="region of interest" description="Disordered" evidence="8">
    <location>
        <begin position="87"/>
        <end position="107"/>
    </location>
</feature>
<dbReference type="InterPro" id="IPR036390">
    <property type="entry name" value="WH_DNA-bd_sf"/>
</dbReference>
<evidence type="ECO:0000313" key="13">
    <source>
        <dbReference type="Proteomes" id="UP000272481"/>
    </source>
</evidence>
<dbReference type="Pfam" id="PF00155">
    <property type="entry name" value="Aminotran_1_2"/>
    <property type="match status" value="1"/>
</dbReference>
<dbReference type="PRINTS" id="PR00035">
    <property type="entry name" value="HTHGNTR"/>
</dbReference>
<dbReference type="GO" id="GO:0003700">
    <property type="term" value="F:DNA-binding transcription factor activity"/>
    <property type="evidence" value="ECO:0007669"/>
    <property type="project" value="InterPro"/>
</dbReference>
<dbReference type="EMBL" id="RWGW01000012">
    <property type="protein sequence ID" value="RSK31658.1"/>
    <property type="molecule type" value="Genomic_DNA"/>
</dbReference>
<gene>
    <name evidence="10" type="ORF">EJA12_08360</name>
    <name evidence="11" type="ORF">SAMN04488126_12925</name>
</gene>
<keyword evidence="7" id="KW-0804">Transcription</keyword>
<evidence type="ECO:0000256" key="4">
    <source>
        <dbReference type="ARBA" id="ARBA00022898"/>
    </source>
</evidence>
<dbReference type="InterPro" id="IPR000524">
    <property type="entry name" value="Tscrpt_reg_HTH_GntR"/>
</dbReference>
<dbReference type="SUPFAM" id="SSF46785">
    <property type="entry name" value="Winged helix' DNA-binding domain"/>
    <property type="match status" value="1"/>
</dbReference>
<dbReference type="SUPFAM" id="SSF53383">
    <property type="entry name" value="PLP-dependent transferases"/>
    <property type="match status" value="1"/>
</dbReference>
<evidence type="ECO:0000256" key="7">
    <source>
        <dbReference type="ARBA" id="ARBA00023163"/>
    </source>
</evidence>
<keyword evidence="4" id="KW-0663">Pyridoxal phosphate</keyword>
<dbReference type="GO" id="GO:0003677">
    <property type="term" value="F:DNA binding"/>
    <property type="evidence" value="ECO:0007669"/>
    <property type="project" value="UniProtKB-KW"/>
</dbReference>
<keyword evidence="5" id="KW-0805">Transcription regulation</keyword>
<reference evidence="10 13" key="2">
    <citation type="submission" date="2018-12" db="EMBL/GenBank/DDBJ databases">
        <title>Comparitive functional genomics of dry heat resistant strains isolated from the viking spacecraft.</title>
        <authorList>
            <person name="Seuylemezian A."/>
            <person name="Vaishampayan P."/>
        </authorList>
    </citation>
    <scope>NUCLEOTIDE SEQUENCE [LARGE SCALE GENOMIC DNA]</scope>
    <source>
        <strain evidence="10 13">M6-11</strain>
    </source>
</reference>
<dbReference type="InterPro" id="IPR036388">
    <property type="entry name" value="WH-like_DNA-bd_sf"/>
</dbReference>
<comment type="similarity">
    <text evidence="2">In the C-terminal section; belongs to the class-I pyridoxal-phosphate-dependent aminotransferase family.</text>
</comment>
<keyword evidence="13" id="KW-1185">Reference proteome</keyword>
<accession>A0A1G7GTP2</accession>
<dbReference type="Proteomes" id="UP000272481">
    <property type="component" value="Unassembled WGS sequence"/>
</dbReference>
<protein>
    <submittedName>
        <fullName evidence="11">GntR family transcriptional regulator / MocR family aminotransferase</fullName>
    </submittedName>
    <submittedName>
        <fullName evidence="10">PLP-dependent aminotransferase family protein</fullName>
    </submittedName>
</protein>
<name>A0A1G7GTP2_9BACL</name>
<dbReference type="RefSeq" id="WP_092098870.1">
    <property type="nucleotide sequence ID" value="NZ_FNAR01000029.1"/>
</dbReference>
<dbReference type="PROSITE" id="PS50949">
    <property type="entry name" value="HTH_GNTR"/>
    <property type="match status" value="1"/>
</dbReference>
<feature type="domain" description="HTH gntR-type" evidence="9">
    <location>
        <begin position="12"/>
        <end position="80"/>
    </location>
</feature>
<dbReference type="OrthoDB" id="9808770at2"/>
<dbReference type="CDD" id="cd07377">
    <property type="entry name" value="WHTH_GntR"/>
    <property type="match status" value="1"/>
</dbReference>
<evidence type="ECO:0000256" key="2">
    <source>
        <dbReference type="ARBA" id="ARBA00005384"/>
    </source>
</evidence>
<dbReference type="InterPro" id="IPR051446">
    <property type="entry name" value="HTH_trans_reg/aminotransferase"/>
</dbReference>
<evidence type="ECO:0000259" key="9">
    <source>
        <dbReference type="PROSITE" id="PS50949"/>
    </source>
</evidence>
<dbReference type="InterPro" id="IPR015421">
    <property type="entry name" value="PyrdxlP-dep_Trfase_major"/>
</dbReference>
<evidence type="ECO:0000256" key="6">
    <source>
        <dbReference type="ARBA" id="ARBA00023125"/>
    </source>
</evidence>
<evidence type="ECO:0000256" key="3">
    <source>
        <dbReference type="ARBA" id="ARBA00022576"/>
    </source>
</evidence>
<keyword evidence="11" id="KW-0808">Transferase</keyword>
<reference evidence="11 12" key="1">
    <citation type="submission" date="2016-10" db="EMBL/GenBank/DDBJ databases">
        <authorList>
            <person name="de Groot N.N."/>
        </authorList>
    </citation>
    <scope>NUCLEOTIDE SEQUENCE [LARGE SCALE GENOMIC DNA]</scope>
    <source>
        <strain evidence="11 12">CGMCC 1.6762</strain>
    </source>
</reference>
<dbReference type="PANTHER" id="PTHR46577">
    <property type="entry name" value="HTH-TYPE TRANSCRIPTIONAL REGULATORY PROTEIN GABR"/>
    <property type="match status" value="1"/>
</dbReference>
<evidence type="ECO:0000313" key="11">
    <source>
        <dbReference type="EMBL" id="SDE91522.1"/>
    </source>
</evidence>
<dbReference type="EMBL" id="FNAR01000029">
    <property type="protein sequence ID" value="SDE91522.1"/>
    <property type="molecule type" value="Genomic_DNA"/>
</dbReference>
<dbReference type="CDD" id="cd00609">
    <property type="entry name" value="AAT_like"/>
    <property type="match status" value="1"/>
</dbReference>
<dbReference type="GO" id="GO:0008483">
    <property type="term" value="F:transaminase activity"/>
    <property type="evidence" value="ECO:0007669"/>
    <property type="project" value="UniProtKB-KW"/>
</dbReference>
<dbReference type="PANTHER" id="PTHR46577:SF1">
    <property type="entry name" value="HTH-TYPE TRANSCRIPTIONAL REGULATORY PROTEIN GABR"/>
    <property type="match status" value="1"/>
</dbReference>
<organism evidence="11 12">
    <name type="scientific">Bhargavaea beijingensis</name>
    <dbReference type="NCBI Taxonomy" id="426756"/>
    <lineage>
        <taxon>Bacteria</taxon>
        <taxon>Bacillati</taxon>
        <taxon>Bacillota</taxon>
        <taxon>Bacilli</taxon>
        <taxon>Bacillales</taxon>
        <taxon>Caryophanaceae</taxon>
        <taxon>Bhargavaea</taxon>
    </lineage>
</organism>
<keyword evidence="3 11" id="KW-0032">Aminotransferase</keyword>
<evidence type="ECO:0000256" key="5">
    <source>
        <dbReference type="ARBA" id="ARBA00023015"/>
    </source>
</evidence>
<evidence type="ECO:0000256" key="1">
    <source>
        <dbReference type="ARBA" id="ARBA00001933"/>
    </source>
</evidence>
<sequence>MLIVPIRRDGDGPIYVQIYEGIRRMILDGSLTVGAKLPSKRKFAEHLGVSNTTVELAYEQLLAEGYITSKPRSGFYVQDVGELAYAQPAEDQKAPTPHPPEKAGYRYDFSPGRIDTGAFPFDEWRRQAKNLIDPASAEFLLLGHPHGDPELRREIATYLNHSRGVRCTPEQIIIGSGTEQLMPLIIRLLGPFTVYAVENPGYPLTHHLFRQNDRMTVPIPVDGQGIDVGVLEDSAADAVYVTPAHQFPTGAVLSAKRRSRLFSWAAAKPGRIIIEDDYDSEFRYGGIPVPALQGMDRHGRVLYLSTFSKSLMPSLRVAYMVLPEPLLKRYDDLFSLYSSTVPRLDQQMLAGFMADGSFSRHLNRMRKVYRRKYVALTTALGRFAGSVSHEESQAGMHLRLTVKSRRSGSELVRLAADAGIRVHSAAAYSITKTEGEGLPEIVLGFGSIPETDIPEAISLLMESWNIKKDGTA</sequence>
<dbReference type="STRING" id="426756.SAMN04488126_12925"/>
<evidence type="ECO:0000256" key="8">
    <source>
        <dbReference type="SAM" id="MobiDB-lite"/>
    </source>
</evidence>
<dbReference type="Pfam" id="PF00392">
    <property type="entry name" value="GntR"/>
    <property type="match status" value="1"/>
</dbReference>